<keyword evidence="2" id="KW-1185">Reference proteome</keyword>
<gene>
    <name evidence="1" type="ORF">H1R20_g8429</name>
</gene>
<reference evidence="1" key="1">
    <citation type="submission" date="2022-06" db="EMBL/GenBank/DDBJ databases">
        <title>Genome Sequence of Candolleomyces eurysporus.</title>
        <authorList>
            <person name="Buettner E."/>
        </authorList>
    </citation>
    <scope>NUCLEOTIDE SEQUENCE</scope>
    <source>
        <strain evidence="1">VTCC 930004</strain>
    </source>
</reference>
<proteinExistence type="predicted"/>
<evidence type="ECO:0000313" key="2">
    <source>
        <dbReference type="Proteomes" id="UP001140091"/>
    </source>
</evidence>
<comment type="caution">
    <text evidence="1">The sequence shown here is derived from an EMBL/GenBank/DDBJ whole genome shotgun (WGS) entry which is preliminary data.</text>
</comment>
<evidence type="ECO:0000313" key="1">
    <source>
        <dbReference type="EMBL" id="KAJ2928656.1"/>
    </source>
</evidence>
<name>A0A9W8MFG3_9AGAR</name>
<accession>A0A9W8MFG3</accession>
<dbReference type="OrthoDB" id="411372at2759"/>
<organism evidence="1 2">
    <name type="scientific">Candolleomyces eurysporus</name>
    <dbReference type="NCBI Taxonomy" id="2828524"/>
    <lineage>
        <taxon>Eukaryota</taxon>
        <taxon>Fungi</taxon>
        <taxon>Dikarya</taxon>
        <taxon>Basidiomycota</taxon>
        <taxon>Agaricomycotina</taxon>
        <taxon>Agaricomycetes</taxon>
        <taxon>Agaricomycetidae</taxon>
        <taxon>Agaricales</taxon>
        <taxon>Agaricineae</taxon>
        <taxon>Psathyrellaceae</taxon>
        <taxon>Candolleomyces</taxon>
    </lineage>
</organism>
<sequence length="73" mass="8065">MFVGICGLVQRNFALTNQLVQVIEAKTPAPVIGVEGEDARVDARMLKDDRVKAKNTRSFFSQLDDDELADKLG</sequence>
<dbReference type="AlphaFoldDB" id="A0A9W8MFG3"/>
<protein>
    <submittedName>
        <fullName evidence="1">Uncharacterized protein</fullName>
    </submittedName>
</protein>
<dbReference type="EMBL" id="JANBPK010000921">
    <property type="protein sequence ID" value="KAJ2928656.1"/>
    <property type="molecule type" value="Genomic_DNA"/>
</dbReference>
<feature type="non-terminal residue" evidence="1">
    <location>
        <position position="1"/>
    </location>
</feature>
<dbReference type="Proteomes" id="UP001140091">
    <property type="component" value="Unassembled WGS sequence"/>
</dbReference>